<evidence type="ECO:0000256" key="10">
    <source>
        <dbReference type="ARBA" id="ARBA00023244"/>
    </source>
</evidence>
<evidence type="ECO:0000259" key="18">
    <source>
        <dbReference type="Pfam" id="PF00590"/>
    </source>
</evidence>
<feature type="active site" description="Proton acceptor" evidence="15 16">
    <location>
        <position position="248"/>
    </location>
</feature>
<keyword evidence="22" id="KW-1185">Reference proteome</keyword>
<dbReference type="GO" id="GO:0019354">
    <property type="term" value="P:siroheme biosynthetic process"/>
    <property type="evidence" value="ECO:0007669"/>
    <property type="project" value="UniProtKB-UniRule"/>
</dbReference>
<comment type="catalytic activity">
    <reaction evidence="15">
        <text>siroheme + 2 H(+) = sirohydrochlorin + Fe(2+)</text>
        <dbReference type="Rhea" id="RHEA:24360"/>
        <dbReference type="ChEBI" id="CHEBI:15378"/>
        <dbReference type="ChEBI" id="CHEBI:29033"/>
        <dbReference type="ChEBI" id="CHEBI:58351"/>
        <dbReference type="ChEBI" id="CHEBI:60052"/>
        <dbReference type="EC" id="4.99.1.4"/>
    </reaction>
</comment>
<dbReference type="Gene3D" id="3.40.1010.10">
    <property type="entry name" value="Cobalt-precorrin-4 Transmethylase, Domain 1"/>
    <property type="match status" value="1"/>
</dbReference>
<dbReference type="NCBIfam" id="TIGR01469">
    <property type="entry name" value="cobA_cysG_Cterm"/>
    <property type="match status" value="1"/>
</dbReference>
<feature type="binding site" evidence="15">
    <location>
        <position position="383"/>
    </location>
    <ligand>
        <name>S-adenosyl-L-methionine</name>
        <dbReference type="ChEBI" id="CHEBI:59789"/>
    </ligand>
</feature>
<evidence type="ECO:0000256" key="16">
    <source>
        <dbReference type="PIRSR" id="PIRSR036426-1"/>
    </source>
</evidence>
<dbReference type="InterPro" id="IPR006367">
    <property type="entry name" value="Sirohaem_synthase_N"/>
</dbReference>
<dbReference type="PIRSF" id="PIRSF036426">
    <property type="entry name" value="Sirohaem_synth"/>
    <property type="match status" value="1"/>
</dbReference>
<feature type="modified residue" description="Phosphoserine" evidence="15">
    <location>
        <position position="128"/>
    </location>
</feature>
<comment type="similarity">
    <text evidence="15">In the N-terminal section; belongs to the precorrin-2 dehydrogenase / sirohydrochlorin ferrochelatase family.</text>
</comment>
<dbReference type="UniPathway" id="UPA00262">
    <property type="reaction ID" value="UER00211"/>
</dbReference>
<dbReference type="FunFam" id="3.30.950.10:FF:000001">
    <property type="entry name" value="Siroheme synthase"/>
    <property type="match status" value="1"/>
</dbReference>
<feature type="binding site" evidence="15">
    <location>
        <position position="306"/>
    </location>
    <ligand>
        <name>S-adenosyl-L-methionine</name>
        <dbReference type="ChEBI" id="CHEBI:59789"/>
    </ligand>
</feature>
<evidence type="ECO:0000256" key="12">
    <source>
        <dbReference type="ARBA" id="ARBA00025705"/>
    </source>
</evidence>
<keyword evidence="4 15" id="KW-0489">Methyltransferase</keyword>
<feature type="binding site" evidence="15">
    <location>
        <position position="412"/>
    </location>
    <ligand>
        <name>S-adenosyl-L-methionine</name>
        <dbReference type="ChEBI" id="CHEBI:59789"/>
    </ligand>
</feature>
<proteinExistence type="inferred from homology"/>
<dbReference type="GO" id="GO:0009236">
    <property type="term" value="P:cobalamin biosynthetic process"/>
    <property type="evidence" value="ECO:0007669"/>
    <property type="project" value="UniProtKB-UniRule"/>
</dbReference>
<dbReference type="PROSITE" id="PS00840">
    <property type="entry name" value="SUMT_2"/>
    <property type="match status" value="1"/>
</dbReference>
<evidence type="ECO:0000259" key="19">
    <source>
        <dbReference type="Pfam" id="PF10414"/>
    </source>
</evidence>
<dbReference type="SUPFAM" id="SSF51735">
    <property type="entry name" value="NAD(P)-binding Rossmann-fold domains"/>
    <property type="match status" value="1"/>
</dbReference>
<dbReference type="PROSITE" id="PS00839">
    <property type="entry name" value="SUMT_1"/>
    <property type="match status" value="1"/>
</dbReference>
<evidence type="ECO:0000256" key="5">
    <source>
        <dbReference type="ARBA" id="ARBA00022679"/>
    </source>
</evidence>
<sequence length="488" mass="51851">MNHFPLFADLRGRPVLLVGGGAVAARKAESLLKAGARVRVAAAELGAAMTAFHQAGCVEWSARTFDDALLDGVFLAVAATGDTALNRRVFAAAEARQKPVNTVDDASLCSFIFPAMIDRGDIQIAVSSGGKAPVLARLVREKLEALLPQGLGVMADLAGRWRSRVKQRLDSITQRRRFWEKLFADADFRRLCENSRTGEAETLLARSLDAGVTRRGSVALVGAGPGDAGLLTLKGLQKIQAADVVLYDALVSDGVLELIRRDAEKIFVGKRAGGKRVAQEETNALLVRLAQEGKRVVRLKGGDPFVFGRGGEELETLAAAGIAFEVVPGITAALGATAYAGIPLTHRDHAQSAMFVTGHVQPDGKALNWKTLAQGRQTLVVYMGAIRAAELAAALLEHGRSPDTPAAVISRGTQPQQRVSTGTLANLPALAAAAESPALIVIGETVALRRKLDWFGKTAERKPHRFRQEYFYAAPATVDDTCTAAAGL</sequence>
<dbReference type="InterPro" id="IPR028281">
    <property type="entry name" value="Sirohaem_synthase_central"/>
</dbReference>
<evidence type="ECO:0000256" key="4">
    <source>
        <dbReference type="ARBA" id="ARBA00022603"/>
    </source>
</evidence>
<keyword evidence="6 15" id="KW-0949">S-adenosyl-L-methionine</keyword>
<comment type="similarity">
    <text evidence="2 17">Belongs to the precorrin methyltransferase family.</text>
</comment>
<dbReference type="FunFam" id="3.30.160.110:FF:000001">
    <property type="entry name" value="Siroheme synthase"/>
    <property type="match status" value="1"/>
</dbReference>
<dbReference type="InterPro" id="IPR050161">
    <property type="entry name" value="Siro_Cobalamin_biosynth"/>
</dbReference>
<feature type="binding site" evidence="15">
    <location>
        <begin position="301"/>
        <end position="303"/>
    </location>
    <ligand>
        <name>S-adenosyl-L-methionine</name>
        <dbReference type="ChEBI" id="CHEBI:59789"/>
    </ligand>
</feature>
<keyword evidence="3 15" id="KW-0169">Cobalamin biosynthesis</keyword>
<dbReference type="Pfam" id="PF10414">
    <property type="entry name" value="CysG_dimeriser"/>
    <property type="match status" value="1"/>
</dbReference>
<comment type="similarity">
    <text evidence="15">In the C-terminal section; belongs to the precorrin methyltransferase family.</text>
</comment>
<evidence type="ECO:0000259" key="20">
    <source>
        <dbReference type="Pfam" id="PF14824"/>
    </source>
</evidence>
<dbReference type="Proteomes" id="UP000254293">
    <property type="component" value="Unassembled WGS sequence"/>
</dbReference>
<dbReference type="Gene3D" id="1.10.8.210">
    <property type="entry name" value="Sirohaem synthase, dimerisation domain"/>
    <property type="match status" value="1"/>
</dbReference>
<comment type="pathway">
    <text evidence="15">Cofactor biosynthesis; adenosylcobalamin biosynthesis; sirohydrochlorin from precorrin-2: step 1/1.</text>
</comment>
<dbReference type="Gene3D" id="3.30.160.110">
    <property type="entry name" value="Siroheme synthase, domain 2"/>
    <property type="match status" value="1"/>
</dbReference>
<reference evidence="21 22" key="1">
    <citation type="submission" date="2018-06" db="EMBL/GenBank/DDBJ databases">
        <authorList>
            <consortium name="Pathogen Informatics"/>
            <person name="Doyle S."/>
        </authorList>
    </citation>
    <scope>NUCLEOTIDE SEQUENCE [LARGE SCALE GENOMIC DNA]</scope>
    <source>
        <strain evidence="21 22">NCTC13336</strain>
    </source>
</reference>
<keyword evidence="15" id="KW-0597">Phosphoprotein</keyword>
<dbReference type="InterPro" id="IPR019478">
    <property type="entry name" value="Sirohaem_synthase_dimer_dom"/>
</dbReference>
<dbReference type="InterPro" id="IPR035996">
    <property type="entry name" value="4pyrrol_Methylase_sf"/>
</dbReference>
<dbReference type="InterPro" id="IPR036291">
    <property type="entry name" value="NAD(P)-bd_dom_sf"/>
</dbReference>
<feature type="active site" description="Proton donor" evidence="15 16">
    <location>
        <position position="270"/>
    </location>
</feature>
<dbReference type="InterPro" id="IPR003043">
    <property type="entry name" value="Uropor_MeTrfase_CS"/>
</dbReference>
<dbReference type="Gene3D" id="3.30.950.10">
    <property type="entry name" value="Methyltransferase, Cobalt-precorrin-4 Transmethylase, Domain 2"/>
    <property type="match status" value="1"/>
</dbReference>
<dbReference type="Pfam" id="PF13241">
    <property type="entry name" value="NAD_binding_7"/>
    <property type="match status" value="1"/>
</dbReference>
<dbReference type="GO" id="GO:0032259">
    <property type="term" value="P:methylation"/>
    <property type="evidence" value="ECO:0007669"/>
    <property type="project" value="UniProtKB-KW"/>
</dbReference>
<evidence type="ECO:0000256" key="2">
    <source>
        <dbReference type="ARBA" id="ARBA00005879"/>
    </source>
</evidence>
<evidence type="ECO:0000313" key="22">
    <source>
        <dbReference type="Proteomes" id="UP000254293"/>
    </source>
</evidence>
<dbReference type="InterPro" id="IPR000878">
    <property type="entry name" value="4pyrrol_Mease"/>
</dbReference>
<feature type="region of interest" description="Uroporphyrinogen-III C-methyltransferase" evidence="15">
    <location>
        <begin position="216"/>
        <end position="488"/>
    </location>
</feature>
<dbReference type="PANTHER" id="PTHR45790:SF1">
    <property type="entry name" value="SIROHEME SYNTHASE"/>
    <property type="match status" value="1"/>
</dbReference>
<evidence type="ECO:0000256" key="13">
    <source>
        <dbReference type="ARBA" id="ARBA00047561"/>
    </source>
</evidence>
<evidence type="ECO:0000256" key="1">
    <source>
        <dbReference type="ARBA" id="ARBA00005010"/>
    </source>
</evidence>
<dbReference type="EC" id="4.99.1.4" evidence="15"/>
<organism evidence="21 22">
    <name type="scientific">Kingella potus</name>
    <dbReference type="NCBI Taxonomy" id="265175"/>
    <lineage>
        <taxon>Bacteria</taxon>
        <taxon>Pseudomonadati</taxon>
        <taxon>Pseudomonadota</taxon>
        <taxon>Betaproteobacteria</taxon>
        <taxon>Neisseriales</taxon>
        <taxon>Neisseriaceae</taxon>
        <taxon>Kingella</taxon>
    </lineage>
</organism>
<evidence type="ECO:0000256" key="7">
    <source>
        <dbReference type="ARBA" id="ARBA00023002"/>
    </source>
</evidence>
<evidence type="ECO:0000256" key="8">
    <source>
        <dbReference type="ARBA" id="ARBA00023027"/>
    </source>
</evidence>
<dbReference type="NCBIfam" id="TIGR01470">
    <property type="entry name" value="cysG_Nterm"/>
    <property type="match status" value="1"/>
</dbReference>
<feature type="domain" description="Siroheme synthase central" evidence="20">
    <location>
        <begin position="119"/>
        <end position="145"/>
    </location>
</feature>
<evidence type="ECO:0000313" key="21">
    <source>
        <dbReference type="EMBL" id="STR03362.1"/>
    </source>
</evidence>
<keyword evidence="11 15" id="KW-0511">Multifunctional enzyme</keyword>
<accession>A0A377R5V6</accession>
<dbReference type="GO" id="GO:0051287">
    <property type="term" value="F:NAD binding"/>
    <property type="evidence" value="ECO:0007669"/>
    <property type="project" value="InterPro"/>
</dbReference>
<dbReference type="Pfam" id="PF14824">
    <property type="entry name" value="Sirohm_synth_M"/>
    <property type="match status" value="1"/>
</dbReference>
<comment type="pathway">
    <text evidence="1 15">Porphyrin-containing compound metabolism; siroheme biosynthesis; sirohydrochlorin from precorrin-2: step 1/1.</text>
</comment>
<feature type="domain" description="Tetrapyrrole methylase" evidence="18">
    <location>
        <begin position="218"/>
        <end position="427"/>
    </location>
</feature>
<comment type="pathway">
    <text evidence="15">Porphyrin-containing compound metabolism; siroheme biosynthesis; siroheme from sirohydrochlorin: step 1/1.</text>
</comment>
<dbReference type="UniPathway" id="UPA00148">
    <property type="reaction ID" value="UER00211"/>
</dbReference>
<dbReference type="InterPro" id="IPR006366">
    <property type="entry name" value="CobA/CysG_C"/>
</dbReference>
<keyword evidence="8 15" id="KW-0520">NAD</keyword>
<dbReference type="InterPro" id="IPR037115">
    <property type="entry name" value="Sirohaem_synt_dimer_dom_sf"/>
</dbReference>
<dbReference type="SUPFAM" id="SSF75615">
    <property type="entry name" value="Siroheme synthase middle domains-like"/>
    <property type="match status" value="1"/>
</dbReference>
<dbReference type="InterPro" id="IPR014776">
    <property type="entry name" value="4pyrrole_Mease_sub2"/>
</dbReference>
<dbReference type="Gene3D" id="3.40.50.720">
    <property type="entry name" value="NAD(P)-binding Rossmann-like Domain"/>
    <property type="match status" value="1"/>
</dbReference>
<dbReference type="EC" id="2.1.1.107" evidence="15"/>
<feature type="binding site" evidence="15">
    <location>
        <position position="225"/>
    </location>
    <ligand>
        <name>S-adenosyl-L-methionine</name>
        <dbReference type="ChEBI" id="CHEBI:59789"/>
    </ligand>
</feature>
<comment type="function">
    <text evidence="15">Multifunctional enzyme that catalyzes the SAM-dependent methylations of uroporphyrinogen III at position C-2 and C-7 to form precorrin-2 via precorrin-1. Then it catalyzes the NAD-dependent ring dehydrogenation of precorrin-2 to yield sirohydrochlorin. Finally, it catalyzes the ferrochelation of sirohydrochlorin to yield siroheme.</text>
</comment>
<dbReference type="Pfam" id="PF00590">
    <property type="entry name" value="TP_methylase"/>
    <property type="match status" value="1"/>
</dbReference>
<feature type="binding site" evidence="15">
    <location>
        <begin position="22"/>
        <end position="23"/>
    </location>
    <ligand>
        <name>NAD(+)</name>
        <dbReference type="ChEBI" id="CHEBI:57540"/>
    </ligand>
</feature>
<dbReference type="GO" id="GO:0004851">
    <property type="term" value="F:uroporphyrin-III C-methyltransferase activity"/>
    <property type="evidence" value="ECO:0007669"/>
    <property type="project" value="UniProtKB-UniRule"/>
</dbReference>
<keyword evidence="9 15" id="KW-0456">Lyase</keyword>
<keyword evidence="7 15" id="KW-0560">Oxidoreductase</keyword>
<feature type="binding site" evidence="15">
    <location>
        <begin position="331"/>
        <end position="332"/>
    </location>
    <ligand>
        <name>S-adenosyl-L-methionine</name>
        <dbReference type="ChEBI" id="CHEBI:59789"/>
    </ligand>
</feature>
<dbReference type="PANTHER" id="PTHR45790">
    <property type="entry name" value="SIROHEME SYNTHASE-RELATED"/>
    <property type="match status" value="1"/>
</dbReference>
<dbReference type="AlphaFoldDB" id="A0A377R5V6"/>
<evidence type="ECO:0000256" key="15">
    <source>
        <dbReference type="HAMAP-Rule" id="MF_01646"/>
    </source>
</evidence>
<protein>
    <recommendedName>
        <fullName evidence="15">Siroheme synthase</fullName>
    </recommendedName>
    <domain>
        <recommendedName>
            <fullName evidence="15">Uroporphyrinogen-III C-methyltransferase</fullName>
            <shortName evidence="15">Urogen III methylase</shortName>
            <ecNumber evidence="15">2.1.1.107</ecNumber>
        </recommendedName>
        <alternativeName>
            <fullName evidence="15">SUMT</fullName>
        </alternativeName>
        <alternativeName>
            <fullName evidence="15">Uroporphyrinogen III methylase</fullName>
            <shortName evidence="15">UROM</shortName>
        </alternativeName>
    </domain>
    <domain>
        <recommendedName>
            <fullName evidence="15">Precorrin-2 dehydrogenase</fullName>
            <ecNumber evidence="15">1.3.1.76</ecNumber>
        </recommendedName>
    </domain>
    <domain>
        <recommendedName>
            <fullName evidence="15">Sirohydrochlorin ferrochelatase</fullName>
            <ecNumber evidence="15">4.99.1.4</ecNumber>
        </recommendedName>
    </domain>
</protein>
<feature type="binding site" evidence="15">
    <location>
        <begin position="43"/>
        <end position="44"/>
    </location>
    <ligand>
        <name>NAD(+)</name>
        <dbReference type="ChEBI" id="CHEBI:57540"/>
    </ligand>
</feature>
<dbReference type="NCBIfam" id="NF004790">
    <property type="entry name" value="PRK06136.1"/>
    <property type="match status" value="1"/>
</dbReference>
<evidence type="ECO:0000256" key="6">
    <source>
        <dbReference type="ARBA" id="ARBA00022691"/>
    </source>
</evidence>
<evidence type="ECO:0000256" key="9">
    <source>
        <dbReference type="ARBA" id="ARBA00023239"/>
    </source>
</evidence>
<dbReference type="FunFam" id="3.40.1010.10:FF:000001">
    <property type="entry name" value="Siroheme synthase"/>
    <property type="match status" value="1"/>
</dbReference>
<evidence type="ECO:0000256" key="14">
    <source>
        <dbReference type="ARBA" id="ARBA00060548"/>
    </source>
</evidence>
<feature type="domain" description="Sirohaem synthase dimerisation" evidence="19">
    <location>
        <begin position="151"/>
        <end position="208"/>
    </location>
</feature>
<dbReference type="EC" id="1.3.1.76" evidence="15"/>
<evidence type="ECO:0000256" key="17">
    <source>
        <dbReference type="RuleBase" id="RU003960"/>
    </source>
</evidence>
<name>A0A377R5V6_9NEIS</name>
<dbReference type="HAMAP" id="MF_01646">
    <property type="entry name" value="Siroheme_synth"/>
    <property type="match status" value="1"/>
</dbReference>
<dbReference type="CDD" id="cd11642">
    <property type="entry name" value="SUMT"/>
    <property type="match status" value="1"/>
</dbReference>
<dbReference type="InterPro" id="IPR012409">
    <property type="entry name" value="Sirohaem_synth"/>
</dbReference>
<dbReference type="RefSeq" id="WP_115309233.1">
    <property type="nucleotide sequence ID" value="NZ_UGJJ01000003.1"/>
</dbReference>
<dbReference type="InterPro" id="IPR014777">
    <property type="entry name" value="4pyrrole_Mease_sub1"/>
</dbReference>
<dbReference type="GO" id="GO:0043115">
    <property type="term" value="F:precorrin-2 dehydrogenase activity"/>
    <property type="evidence" value="ECO:0007669"/>
    <property type="project" value="UniProtKB-UniRule"/>
</dbReference>
<evidence type="ECO:0000256" key="11">
    <source>
        <dbReference type="ARBA" id="ARBA00023268"/>
    </source>
</evidence>
<dbReference type="NCBIfam" id="NF007922">
    <property type="entry name" value="PRK10637.1"/>
    <property type="match status" value="1"/>
</dbReference>
<comment type="pathway">
    <text evidence="14 15">Cofactor biosynthesis; adenosylcobalamin biosynthesis; precorrin-2 from uroporphyrinogen III: step 1/1.</text>
</comment>
<gene>
    <name evidence="15 21" type="primary">cysG</name>
    <name evidence="21" type="ORF">NCTC13336_02284</name>
</gene>
<comment type="catalytic activity">
    <reaction evidence="15">
        <text>uroporphyrinogen III + 2 S-adenosyl-L-methionine = precorrin-2 + 2 S-adenosyl-L-homocysteine + H(+)</text>
        <dbReference type="Rhea" id="RHEA:32459"/>
        <dbReference type="ChEBI" id="CHEBI:15378"/>
        <dbReference type="ChEBI" id="CHEBI:57308"/>
        <dbReference type="ChEBI" id="CHEBI:57856"/>
        <dbReference type="ChEBI" id="CHEBI:58827"/>
        <dbReference type="ChEBI" id="CHEBI:59789"/>
        <dbReference type="EC" id="2.1.1.107"/>
    </reaction>
</comment>
<dbReference type="EMBL" id="UGJJ01000003">
    <property type="protein sequence ID" value="STR03362.1"/>
    <property type="molecule type" value="Genomic_DNA"/>
</dbReference>
<keyword evidence="10 15" id="KW-0627">Porphyrin biosynthesis</keyword>
<dbReference type="OrthoDB" id="9815856at2"/>
<dbReference type="GO" id="GO:0051266">
    <property type="term" value="F:sirohydrochlorin ferrochelatase activity"/>
    <property type="evidence" value="ECO:0007669"/>
    <property type="project" value="UniProtKB-EC"/>
</dbReference>
<dbReference type="SUPFAM" id="SSF53790">
    <property type="entry name" value="Tetrapyrrole methylase"/>
    <property type="match status" value="1"/>
</dbReference>
<comment type="catalytic activity">
    <reaction evidence="13 15">
        <text>precorrin-2 + NAD(+) = sirohydrochlorin + NADH + 2 H(+)</text>
        <dbReference type="Rhea" id="RHEA:15613"/>
        <dbReference type="ChEBI" id="CHEBI:15378"/>
        <dbReference type="ChEBI" id="CHEBI:57540"/>
        <dbReference type="ChEBI" id="CHEBI:57945"/>
        <dbReference type="ChEBI" id="CHEBI:58351"/>
        <dbReference type="ChEBI" id="CHEBI:58827"/>
        <dbReference type="EC" id="1.3.1.76"/>
    </reaction>
</comment>
<comment type="pathway">
    <text evidence="12 15">Porphyrin-containing compound metabolism; siroheme biosynthesis; precorrin-2 from uroporphyrinogen III: step 1/1.</text>
</comment>
<evidence type="ECO:0000256" key="3">
    <source>
        <dbReference type="ARBA" id="ARBA00022573"/>
    </source>
</evidence>
<keyword evidence="5 15" id="KW-0808">Transferase</keyword>
<feature type="region of interest" description="Precorrin-2 dehydrogenase / sirohydrochlorin ferrochelatase" evidence="15">
    <location>
        <begin position="1"/>
        <end position="204"/>
    </location>
</feature>